<evidence type="ECO:0000256" key="3">
    <source>
        <dbReference type="ARBA" id="ARBA00022946"/>
    </source>
</evidence>
<evidence type="ECO:0000256" key="2">
    <source>
        <dbReference type="ARBA" id="ARBA00007232"/>
    </source>
</evidence>
<dbReference type="PANTHER" id="PTHR34090:SF1">
    <property type="entry name" value="LARGE RIBOSOMAL SUBUNIT PROTEIN ML52"/>
    <property type="match status" value="1"/>
</dbReference>
<keyword evidence="5" id="KW-0496">Mitochondrion</keyword>
<dbReference type="GO" id="GO:0003735">
    <property type="term" value="F:structural constituent of ribosome"/>
    <property type="evidence" value="ECO:0007669"/>
    <property type="project" value="InterPro"/>
</dbReference>
<organism evidence="9">
    <name type="scientific">Schistocephalus solidus</name>
    <name type="common">Tapeworm</name>
    <dbReference type="NCBI Taxonomy" id="70667"/>
    <lineage>
        <taxon>Eukaryota</taxon>
        <taxon>Metazoa</taxon>
        <taxon>Spiralia</taxon>
        <taxon>Lophotrochozoa</taxon>
        <taxon>Platyhelminthes</taxon>
        <taxon>Cestoda</taxon>
        <taxon>Eucestoda</taxon>
        <taxon>Diphyllobothriidea</taxon>
        <taxon>Diphyllobothriidae</taxon>
        <taxon>Schistocephalus</taxon>
    </lineage>
</organism>
<keyword evidence="6" id="KW-0687">Ribonucleoprotein</keyword>
<dbReference type="GO" id="GO:0005762">
    <property type="term" value="C:mitochondrial large ribosomal subunit"/>
    <property type="evidence" value="ECO:0007669"/>
    <property type="project" value="InterPro"/>
</dbReference>
<comment type="similarity">
    <text evidence="2">Belongs to the mitochondrion-specific ribosomal protein mL52 family.</text>
</comment>
<reference evidence="9" key="1">
    <citation type="submission" date="2016-01" db="EMBL/GenBank/DDBJ databases">
        <title>Reference transcriptome for the parasite Schistocephalus solidus: insights into the molecular evolution of parasitism.</title>
        <authorList>
            <person name="Hebert F.O."/>
            <person name="Grambauer S."/>
            <person name="Barber I."/>
            <person name="Landry C.R."/>
            <person name="Aubin-Horth N."/>
        </authorList>
    </citation>
    <scope>NUCLEOTIDE SEQUENCE</scope>
</reference>
<name>A0A0X3NU65_SCHSO</name>
<evidence type="ECO:0000256" key="7">
    <source>
        <dbReference type="ARBA" id="ARBA00035181"/>
    </source>
</evidence>
<proteinExistence type="inferred from homology"/>
<dbReference type="InterPro" id="IPR034596">
    <property type="entry name" value="Ribosomal_mL52"/>
</dbReference>
<dbReference type="Pfam" id="PF18699">
    <property type="entry name" value="MRPL52"/>
    <property type="match status" value="1"/>
</dbReference>
<dbReference type="PANTHER" id="PTHR34090">
    <property type="entry name" value="39S RIBOSOMAL PROTEIN L52, MITOCHONDRIAL"/>
    <property type="match status" value="1"/>
</dbReference>
<dbReference type="GO" id="GO:0032543">
    <property type="term" value="P:mitochondrial translation"/>
    <property type="evidence" value="ECO:0007669"/>
    <property type="project" value="InterPro"/>
</dbReference>
<accession>A0A0X3NU65</accession>
<evidence type="ECO:0000313" key="9">
    <source>
        <dbReference type="EMBL" id="JAP39272.1"/>
    </source>
</evidence>
<comment type="subcellular location">
    <subcellularLocation>
        <location evidence="1">Mitochondrion</location>
    </subcellularLocation>
</comment>
<evidence type="ECO:0000256" key="1">
    <source>
        <dbReference type="ARBA" id="ARBA00004173"/>
    </source>
</evidence>
<evidence type="ECO:0000256" key="5">
    <source>
        <dbReference type="ARBA" id="ARBA00023128"/>
    </source>
</evidence>
<keyword evidence="4 9" id="KW-0689">Ribosomal protein</keyword>
<protein>
    <recommendedName>
        <fullName evidence="7">Large ribosomal subunit protein mL52</fullName>
    </recommendedName>
    <alternativeName>
        <fullName evidence="8">39S ribosomal protein L52, mitochondrial</fullName>
    </alternativeName>
</protein>
<evidence type="ECO:0000256" key="4">
    <source>
        <dbReference type="ARBA" id="ARBA00022980"/>
    </source>
</evidence>
<gene>
    <name evidence="9" type="primary">RM52</name>
    <name evidence="9" type="ORF">TR111261</name>
</gene>
<sequence length="118" mass="13720">MNRFILCVTSELPLVTGKRFSGGWYRSRRGLPAMGNEWGPLTDLPDYSFPDGKIPKITTVGQGRRALQQYEYTKRIMKLSSEICLSHEEFKRQRELAECRQRELRRSLLTPKGTKNLE</sequence>
<dbReference type="AlphaFoldDB" id="A0A0X3NU65"/>
<evidence type="ECO:0000256" key="8">
    <source>
        <dbReference type="ARBA" id="ARBA00035425"/>
    </source>
</evidence>
<evidence type="ECO:0000256" key="6">
    <source>
        <dbReference type="ARBA" id="ARBA00023274"/>
    </source>
</evidence>
<dbReference type="EMBL" id="GEEE01023953">
    <property type="protein sequence ID" value="JAP39272.1"/>
    <property type="molecule type" value="Transcribed_RNA"/>
</dbReference>
<keyword evidence="3" id="KW-0809">Transit peptide</keyword>